<name>A0A1W1B8W4_9ZZZZ</name>
<accession>A0A1W1B8W4</accession>
<reference evidence="1" key="1">
    <citation type="submission" date="2016-10" db="EMBL/GenBank/DDBJ databases">
        <authorList>
            <person name="de Groot N.N."/>
        </authorList>
    </citation>
    <scope>NUCLEOTIDE SEQUENCE</scope>
</reference>
<dbReference type="EMBL" id="FPHC01000005">
    <property type="protein sequence ID" value="SFV50001.1"/>
    <property type="molecule type" value="Genomic_DNA"/>
</dbReference>
<evidence type="ECO:0000313" key="1">
    <source>
        <dbReference type="EMBL" id="SFV50001.1"/>
    </source>
</evidence>
<sequence>MNLAQATITHIESTDSVNIVDFKISNQHMQMVSLELKGSLTIGTQVTIACKSTNIAIANSKSTSHTIPNQIEIEILQIKDGKLLSSIIFDFEGNRWEAVVTRESFAKLNLLEGDRAIAMLNVSELSIVERA</sequence>
<organism evidence="1">
    <name type="scientific">hydrothermal vent metagenome</name>
    <dbReference type="NCBI Taxonomy" id="652676"/>
    <lineage>
        <taxon>unclassified sequences</taxon>
        <taxon>metagenomes</taxon>
        <taxon>ecological metagenomes</taxon>
    </lineage>
</organism>
<protein>
    <submittedName>
        <fullName evidence="1">TOBE</fullName>
    </submittedName>
</protein>
<dbReference type="AlphaFoldDB" id="A0A1W1B8W4"/>
<dbReference type="SUPFAM" id="SSF50331">
    <property type="entry name" value="MOP-like"/>
    <property type="match status" value="1"/>
</dbReference>
<dbReference type="Gene3D" id="2.40.50.100">
    <property type="match status" value="1"/>
</dbReference>
<gene>
    <name evidence="1" type="ORF">MNB_SV-6-1090</name>
</gene>
<proteinExistence type="predicted"/>
<dbReference type="InterPro" id="IPR008995">
    <property type="entry name" value="Mo/tungstate-bd_C_term_dom"/>
</dbReference>